<sequence length="864" mass="87598">MISPAPESPAMASGGPNTPTHGGGAATLGRTSDSAQSRFFKPTHTIKYIPSDADEPRGLLNTLTRRKSQAVKEARRKSAYLEGVSAHLDGPSGAASTPASATATTPASATCAPGAASAAAAGPYAYKDLERTTLIHAPRDFVAAPGALQTSAAASPSVPHATGSPASAIAGMPMYSSPRTTTPQQSHYGGSTPSSKTADSGANGGTLARSNLTISRASRARNSVFGGLGLATTSGTNVADGKASAHGSDHGPHAGSTLRRRATSYHPTAGLLRHEEEPEHAGAAAVSGGQSRAPRIGFAQRQAQSAFAAAQAAAVINTYPEALPDTALKSDAKGVLTAHVGTSPVAGMADAATDGEKHRAAAASGGVQRIAIPHSPTHGPATAGTGTPAETPTFTMSTNHRANRMSMPVTKRRTVHGRPTTAGAVPQLGDLRDTTPPADELKPPSSPGACAPSQRPLAPARVSSGHSRSGSGSGNVSAATGEPPARNGPSLVRTAPSSSTAATPPSGAHPGSAVHDMPRPGSGVLTPPGEPSSGFRQDHGPSATPSPAAFRRAASGTSLSSLKSLKFLPFVGSGGNAVSSASLPGSASSTPGEPSGASVAASQLARMDLSLAKRAEMFQADEAKALRKHLSKMAKLQAKQARSSDPAKYEARARSAVDAFTTAAIKRRHTYLQGLESTRAAEAAERARLAEAVAAEVAARDAQARGECPVVAPENSRRNWLRLGLPEEGTSTGSRDRKRMTMTQDGTLSRYAGMVRSTEKLPTAAEEKAALAAAAQDASPAAASPSIAASLTPRGLAPSSTSSSPLGGGSPHAGHANEGNGTPGDASPETPYDDLEAYVESLNRPTLSRRFNSYAGIWKDQRRP</sequence>
<accession>A0A4P9XF89</accession>
<keyword evidence="3" id="KW-1185">Reference proteome</keyword>
<feature type="region of interest" description="Disordered" evidence="1">
    <location>
        <begin position="723"/>
        <end position="753"/>
    </location>
</feature>
<feature type="compositionally biased region" description="Low complexity" evidence="1">
    <location>
        <begin position="494"/>
        <end position="513"/>
    </location>
</feature>
<evidence type="ECO:0000313" key="3">
    <source>
        <dbReference type="Proteomes" id="UP000274922"/>
    </source>
</evidence>
<feature type="region of interest" description="Disordered" evidence="1">
    <location>
        <begin position="373"/>
        <end position="552"/>
    </location>
</feature>
<gene>
    <name evidence="2" type="ORF">CXG81DRAFT_23197</name>
</gene>
<organism evidence="2 3">
    <name type="scientific">Caulochytrium protostelioides</name>
    <dbReference type="NCBI Taxonomy" id="1555241"/>
    <lineage>
        <taxon>Eukaryota</taxon>
        <taxon>Fungi</taxon>
        <taxon>Fungi incertae sedis</taxon>
        <taxon>Chytridiomycota</taxon>
        <taxon>Chytridiomycota incertae sedis</taxon>
        <taxon>Chytridiomycetes</taxon>
        <taxon>Caulochytriales</taxon>
        <taxon>Caulochytriaceae</taxon>
        <taxon>Caulochytrium</taxon>
    </lineage>
</organism>
<feature type="region of interest" description="Disordered" evidence="1">
    <location>
        <begin position="578"/>
        <end position="601"/>
    </location>
</feature>
<feature type="compositionally biased region" description="Low complexity" evidence="1">
    <location>
        <begin position="463"/>
        <end position="477"/>
    </location>
</feature>
<feature type="region of interest" description="Disordered" evidence="1">
    <location>
        <begin position="1"/>
        <end position="40"/>
    </location>
</feature>
<proteinExistence type="predicted"/>
<evidence type="ECO:0000313" key="2">
    <source>
        <dbReference type="EMBL" id="RKP04245.1"/>
    </source>
</evidence>
<feature type="compositionally biased region" description="Low complexity" evidence="1">
    <location>
        <begin position="376"/>
        <end position="395"/>
    </location>
</feature>
<evidence type="ECO:0000256" key="1">
    <source>
        <dbReference type="SAM" id="MobiDB-lite"/>
    </source>
</evidence>
<feature type="region of interest" description="Disordered" evidence="1">
    <location>
        <begin position="237"/>
        <end position="261"/>
    </location>
</feature>
<protein>
    <submittedName>
        <fullName evidence="2">Uncharacterized protein</fullName>
    </submittedName>
</protein>
<feature type="compositionally biased region" description="Low complexity" evidence="1">
    <location>
        <begin position="578"/>
        <end position="589"/>
    </location>
</feature>
<dbReference type="Proteomes" id="UP000274922">
    <property type="component" value="Unassembled WGS sequence"/>
</dbReference>
<feature type="region of interest" description="Disordered" evidence="1">
    <location>
        <begin position="778"/>
        <end position="843"/>
    </location>
</feature>
<dbReference type="EMBL" id="ML014112">
    <property type="protein sequence ID" value="RKP04245.1"/>
    <property type="molecule type" value="Genomic_DNA"/>
</dbReference>
<dbReference type="AlphaFoldDB" id="A0A4P9XF89"/>
<feature type="compositionally biased region" description="Polar residues" evidence="1">
    <location>
        <begin position="177"/>
        <end position="200"/>
    </location>
</feature>
<reference evidence="3" key="1">
    <citation type="journal article" date="2018" name="Nat. Microbiol.">
        <title>Leveraging single-cell genomics to expand the fungal tree of life.</title>
        <authorList>
            <person name="Ahrendt S.R."/>
            <person name="Quandt C.A."/>
            <person name="Ciobanu D."/>
            <person name="Clum A."/>
            <person name="Salamov A."/>
            <person name="Andreopoulos B."/>
            <person name="Cheng J.F."/>
            <person name="Woyke T."/>
            <person name="Pelin A."/>
            <person name="Henrissat B."/>
            <person name="Reynolds N.K."/>
            <person name="Benny G.L."/>
            <person name="Smith M.E."/>
            <person name="James T.Y."/>
            <person name="Grigoriev I.V."/>
        </authorList>
    </citation>
    <scope>NUCLEOTIDE SEQUENCE [LARGE SCALE GENOMIC DNA]</scope>
    <source>
        <strain evidence="3">ATCC 52028</strain>
    </source>
</reference>
<feature type="region of interest" description="Disordered" evidence="1">
    <location>
        <begin position="152"/>
        <end position="207"/>
    </location>
</feature>
<feature type="compositionally biased region" description="Low complexity" evidence="1">
    <location>
        <begin position="778"/>
        <end position="805"/>
    </location>
</feature>
<name>A0A4P9XF89_9FUNG</name>